<dbReference type="InterPro" id="IPR009688">
    <property type="entry name" value="FAM210A/B-like_dom"/>
</dbReference>
<dbReference type="EMBL" id="CALNXK010000063">
    <property type="protein sequence ID" value="CAH3139567.1"/>
    <property type="molecule type" value="Genomic_DNA"/>
</dbReference>
<dbReference type="PANTHER" id="PTHR21377:SF0">
    <property type="entry name" value="PROTEIN FAM210B, MITOCHONDRIAL"/>
    <property type="match status" value="1"/>
</dbReference>
<comment type="caution">
    <text evidence="2">The sequence shown here is derived from an EMBL/GenBank/DDBJ whole genome shotgun (WGS) entry which is preliminary data.</text>
</comment>
<keyword evidence="3" id="KW-1185">Reference proteome</keyword>
<organism evidence="2 3">
    <name type="scientific">Porites lobata</name>
    <dbReference type="NCBI Taxonomy" id="104759"/>
    <lineage>
        <taxon>Eukaryota</taxon>
        <taxon>Metazoa</taxon>
        <taxon>Cnidaria</taxon>
        <taxon>Anthozoa</taxon>
        <taxon>Hexacorallia</taxon>
        <taxon>Scleractinia</taxon>
        <taxon>Fungiina</taxon>
        <taxon>Poritidae</taxon>
        <taxon>Porites</taxon>
    </lineage>
</organism>
<dbReference type="Pfam" id="PF06916">
    <property type="entry name" value="FAM210A-B_dom"/>
    <property type="match status" value="1"/>
</dbReference>
<evidence type="ECO:0000259" key="1">
    <source>
        <dbReference type="Pfam" id="PF06916"/>
    </source>
</evidence>
<feature type="domain" description="DUF1279" evidence="1">
    <location>
        <begin position="91"/>
        <end position="177"/>
    </location>
</feature>
<proteinExistence type="predicted"/>
<name>A0ABN8PAE4_9CNID</name>
<dbReference type="PANTHER" id="PTHR21377">
    <property type="entry name" value="PROTEIN FAM210B, MITOCHONDRIAL"/>
    <property type="match status" value="1"/>
</dbReference>
<dbReference type="Proteomes" id="UP001159405">
    <property type="component" value="Unassembled WGS sequence"/>
</dbReference>
<sequence length="194" mass="21171">MAGSLSVRHTVLNFVCIARQSRALAVPLRNYTTKTELHSVQTPARDGFFMLPNLSIVRPLHSSVIKHSNSSWKGDAAAQEGNENKLSLRDRLKSVVQEYGTTAIVFHVSISLTSLGLCYAAVKSGIDVQAALHSIGVSPKVSDSSVATEASTFVVAYACHKVFAPVRMLMTITCTPLIVRKLRRMGFMKEPVKQ</sequence>
<evidence type="ECO:0000313" key="2">
    <source>
        <dbReference type="EMBL" id="CAH3139567.1"/>
    </source>
</evidence>
<accession>A0ABN8PAE4</accession>
<gene>
    <name evidence="2" type="ORF">PLOB_00040890</name>
</gene>
<evidence type="ECO:0000313" key="3">
    <source>
        <dbReference type="Proteomes" id="UP001159405"/>
    </source>
</evidence>
<dbReference type="InterPro" id="IPR045866">
    <property type="entry name" value="FAM210A/B-like"/>
</dbReference>
<protein>
    <recommendedName>
        <fullName evidence="1">DUF1279 domain-containing protein</fullName>
    </recommendedName>
</protein>
<reference evidence="2 3" key="1">
    <citation type="submission" date="2022-05" db="EMBL/GenBank/DDBJ databases">
        <authorList>
            <consortium name="Genoscope - CEA"/>
            <person name="William W."/>
        </authorList>
    </citation>
    <scope>NUCLEOTIDE SEQUENCE [LARGE SCALE GENOMIC DNA]</scope>
</reference>